<evidence type="ECO:0000256" key="1">
    <source>
        <dbReference type="ARBA" id="ARBA00005662"/>
    </source>
</evidence>
<dbReference type="Proteomes" id="UP000003688">
    <property type="component" value="Unassembled WGS sequence"/>
</dbReference>
<gene>
    <name evidence="3" type="ORF">Cflav_PD2969</name>
</gene>
<accession>B9XIL0</accession>
<dbReference type="SMART" id="SM00854">
    <property type="entry name" value="PGA_cap"/>
    <property type="match status" value="1"/>
</dbReference>
<dbReference type="SUPFAM" id="SSF56300">
    <property type="entry name" value="Metallo-dependent phosphatases"/>
    <property type="match status" value="1"/>
</dbReference>
<feature type="domain" description="Capsule synthesis protein CapA" evidence="2">
    <location>
        <begin position="10"/>
        <end position="291"/>
    </location>
</feature>
<evidence type="ECO:0000313" key="4">
    <source>
        <dbReference type="Proteomes" id="UP000003688"/>
    </source>
</evidence>
<dbReference type="Gene3D" id="3.60.21.10">
    <property type="match status" value="1"/>
</dbReference>
<dbReference type="RefSeq" id="WP_007415653.1">
    <property type="nucleotide sequence ID" value="NZ_ABOX02000018.1"/>
</dbReference>
<sequence>MDAKTTKSLNVFLCGDVMTGRGIDQVLPHPGNPRLYESYIHDARDYVQLAEEANGKIQQPVGFKYIWGDVLRELEQAKVDLRIINLETSITRSDDVWPNKAVCYRMNPENVGCLTAAHVDACSLANNHVLDWGYLGLTETIRTLDKAGTPHAGAGENAAEAEAPAVLEVKEKGRVLLFSFGSVTSGVPEEWGATNKRPGVNLLSDLSEATAGRVAVRMRRFEQPGDVIVASIHWGANWGYDIPPNQIAFAHRLIEEGIGIVHGHSSHHVKATEVYQEHLILHGCGDFLTDYEGIRGYEMFRPDLTLMYMVEVDAQKGQLLGVRLVPMRVRQLRLNRASEEEAKWLCDLFNQEGAWSGTHAHLAEDNSMALDLHCAARP</sequence>
<evidence type="ECO:0000313" key="3">
    <source>
        <dbReference type="EMBL" id="EEF60273.1"/>
    </source>
</evidence>
<dbReference type="PANTHER" id="PTHR33393">
    <property type="entry name" value="POLYGLUTAMINE SYNTHESIS ACCESSORY PROTEIN RV0574C-RELATED"/>
    <property type="match status" value="1"/>
</dbReference>
<dbReference type="InterPro" id="IPR029052">
    <property type="entry name" value="Metallo-depent_PP-like"/>
</dbReference>
<evidence type="ECO:0000259" key="2">
    <source>
        <dbReference type="SMART" id="SM00854"/>
    </source>
</evidence>
<dbReference type="Pfam" id="PF09587">
    <property type="entry name" value="PGA_cap"/>
    <property type="match status" value="1"/>
</dbReference>
<dbReference type="AlphaFoldDB" id="B9XIL0"/>
<dbReference type="EMBL" id="ABOX02000018">
    <property type="protein sequence ID" value="EEF60273.1"/>
    <property type="molecule type" value="Genomic_DNA"/>
</dbReference>
<dbReference type="PANTHER" id="PTHR33393:SF11">
    <property type="entry name" value="POLYGLUTAMINE SYNTHESIS ACCESSORY PROTEIN RV0574C-RELATED"/>
    <property type="match status" value="1"/>
</dbReference>
<keyword evidence="4" id="KW-1185">Reference proteome</keyword>
<name>B9XIL0_PEDPL</name>
<comment type="similarity">
    <text evidence="1">Belongs to the CapA family.</text>
</comment>
<organism evidence="3 4">
    <name type="scientific">Pedosphaera parvula (strain Ellin514)</name>
    <dbReference type="NCBI Taxonomy" id="320771"/>
    <lineage>
        <taxon>Bacteria</taxon>
        <taxon>Pseudomonadati</taxon>
        <taxon>Verrucomicrobiota</taxon>
        <taxon>Pedosphaerae</taxon>
        <taxon>Pedosphaerales</taxon>
        <taxon>Pedosphaeraceae</taxon>
        <taxon>Pedosphaera</taxon>
    </lineage>
</organism>
<comment type="caution">
    <text evidence="3">The sequence shown here is derived from an EMBL/GenBank/DDBJ whole genome shotgun (WGS) entry which is preliminary data.</text>
</comment>
<dbReference type="OrthoDB" id="9810906at2"/>
<protein>
    <submittedName>
        <fullName evidence="3">Poly-gamma-glutamate synthesis protein (Capsule biosynthesis protein)</fullName>
    </submittedName>
</protein>
<reference evidence="3 4" key="1">
    <citation type="journal article" date="2011" name="J. Bacteriol.">
        <title>Genome sequence of 'Pedosphaera parvula' Ellin514, an aerobic Verrucomicrobial isolate from pasture soil.</title>
        <authorList>
            <person name="Kant R."/>
            <person name="van Passel M.W."/>
            <person name="Sangwan P."/>
            <person name="Palva A."/>
            <person name="Lucas S."/>
            <person name="Copeland A."/>
            <person name="Lapidus A."/>
            <person name="Glavina Del Rio T."/>
            <person name="Dalin E."/>
            <person name="Tice H."/>
            <person name="Bruce D."/>
            <person name="Goodwin L."/>
            <person name="Pitluck S."/>
            <person name="Chertkov O."/>
            <person name="Larimer F.W."/>
            <person name="Land M.L."/>
            <person name="Hauser L."/>
            <person name="Brettin T.S."/>
            <person name="Detter J.C."/>
            <person name="Han S."/>
            <person name="de Vos W.M."/>
            <person name="Janssen P.H."/>
            <person name="Smidt H."/>
        </authorList>
    </citation>
    <scope>NUCLEOTIDE SEQUENCE [LARGE SCALE GENOMIC DNA]</scope>
    <source>
        <strain evidence="3 4">Ellin514</strain>
    </source>
</reference>
<dbReference type="STRING" id="320771.Cflav_PD2969"/>
<dbReference type="InterPro" id="IPR052169">
    <property type="entry name" value="CW_Biosynth-Accessory"/>
</dbReference>
<dbReference type="InterPro" id="IPR019079">
    <property type="entry name" value="Capsule_synth_CapA"/>
</dbReference>
<dbReference type="CDD" id="cd07381">
    <property type="entry name" value="MPP_CapA"/>
    <property type="match status" value="1"/>
</dbReference>
<proteinExistence type="inferred from homology"/>